<dbReference type="Gene3D" id="3.40.50.2300">
    <property type="match status" value="1"/>
</dbReference>
<feature type="domain" description="HTH araC/xylS-type" evidence="5">
    <location>
        <begin position="428"/>
        <end position="526"/>
    </location>
</feature>
<dbReference type="PROSITE" id="PS01124">
    <property type="entry name" value="HTH_ARAC_FAMILY_2"/>
    <property type="match status" value="1"/>
</dbReference>
<dbReference type="InterPro" id="IPR020449">
    <property type="entry name" value="Tscrpt_reg_AraC-type_HTH"/>
</dbReference>
<keyword evidence="1" id="KW-0805">Transcription regulation</keyword>
<dbReference type="SUPFAM" id="SSF52172">
    <property type="entry name" value="CheY-like"/>
    <property type="match status" value="1"/>
</dbReference>
<dbReference type="PANTHER" id="PTHR43280:SF10">
    <property type="entry name" value="REGULATORY PROTEIN POCR"/>
    <property type="match status" value="1"/>
</dbReference>
<evidence type="ECO:0000259" key="6">
    <source>
        <dbReference type="PROSITE" id="PS50110"/>
    </source>
</evidence>
<dbReference type="EMBL" id="BORR01000008">
    <property type="protein sequence ID" value="GIO37693.1"/>
    <property type="molecule type" value="Genomic_DNA"/>
</dbReference>
<name>A0A920CHD6_9BACL</name>
<dbReference type="PANTHER" id="PTHR43280">
    <property type="entry name" value="ARAC-FAMILY TRANSCRIPTIONAL REGULATOR"/>
    <property type="match status" value="1"/>
</dbReference>
<evidence type="ECO:0000256" key="4">
    <source>
        <dbReference type="PROSITE-ProRule" id="PRU00169"/>
    </source>
</evidence>
<organism evidence="7 8">
    <name type="scientific">Paenibacillus antibioticophila</name>
    <dbReference type="NCBI Taxonomy" id="1274374"/>
    <lineage>
        <taxon>Bacteria</taxon>
        <taxon>Bacillati</taxon>
        <taxon>Bacillota</taxon>
        <taxon>Bacilli</taxon>
        <taxon>Bacillales</taxon>
        <taxon>Paenibacillaceae</taxon>
        <taxon>Paenibacillus</taxon>
    </lineage>
</organism>
<keyword evidence="4" id="KW-0597">Phosphoprotein</keyword>
<dbReference type="PROSITE" id="PS00041">
    <property type="entry name" value="HTH_ARAC_FAMILY_1"/>
    <property type="match status" value="1"/>
</dbReference>
<dbReference type="InterPro" id="IPR001789">
    <property type="entry name" value="Sig_transdc_resp-reg_receiver"/>
</dbReference>
<dbReference type="AlphaFoldDB" id="A0A920CHD6"/>
<comment type="caution">
    <text evidence="7">The sequence shown here is derived from an EMBL/GenBank/DDBJ whole genome shotgun (WGS) entry which is preliminary data.</text>
</comment>
<keyword evidence="2" id="KW-0238">DNA-binding</keyword>
<dbReference type="PRINTS" id="PR00032">
    <property type="entry name" value="HTHARAC"/>
</dbReference>
<evidence type="ECO:0000256" key="2">
    <source>
        <dbReference type="ARBA" id="ARBA00023125"/>
    </source>
</evidence>
<dbReference type="Proteomes" id="UP000681162">
    <property type="component" value="Unassembled WGS sequence"/>
</dbReference>
<feature type="domain" description="Response regulatory" evidence="6">
    <location>
        <begin position="3"/>
        <end position="120"/>
    </location>
</feature>
<dbReference type="InterPro" id="IPR011006">
    <property type="entry name" value="CheY-like_superfamily"/>
</dbReference>
<evidence type="ECO:0008006" key="9">
    <source>
        <dbReference type="Google" id="ProtNLM"/>
    </source>
</evidence>
<dbReference type="RefSeq" id="WP_212939936.1">
    <property type="nucleotide sequence ID" value="NZ_BORR01000008.1"/>
</dbReference>
<dbReference type="Gene3D" id="1.10.10.60">
    <property type="entry name" value="Homeodomain-like"/>
    <property type="match status" value="2"/>
</dbReference>
<evidence type="ECO:0000256" key="3">
    <source>
        <dbReference type="ARBA" id="ARBA00023163"/>
    </source>
</evidence>
<dbReference type="InterPro" id="IPR009057">
    <property type="entry name" value="Homeodomain-like_sf"/>
</dbReference>
<dbReference type="Pfam" id="PF00072">
    <property type="entry name" value="Response_reg"/>
    <property type="match status" value="1"/>
</dbReference>
<dbReference type="SMART" id="SM00342">
    <property type="entry name" value="HTH_ARAC"/>
    <property type="match status" value="1"/>
</dbReference>
<keyword evidence="3" id="KW-0804">Transcription</keyword>
<evidence type="ECO:0000313" key="8">
    <source>
        <dbReference type="Proteomes" id="UP000681162"/>
    </source>
</evidence>
<accession>A0A920CHD6</accession>
<evidence type="ECO:0000256" key="1">
    <source>
        <dbReference type="ARBA" id="ARBA00023015"/>
    </source>
</evidence>
<evidence type="ECO:0000259" key="5">
    <source>
        <dbReference type="PROSITE" id="PS01124"/>
    </source>
</evidence>
<dbReference type="Pfam" id="PF12833">
    <property type="entry name" value="HTH_18"/>
    <property type="match status" value="1"/>
</dbReference>
<dbReference type="GO" id="GO:0000160">
    <property type="term" value="P:phosphorelay signal transduction system"/>
    <property type="evidence" value="ECO:0007669"/>
    <property type="project" value="InterPro"/>
</dbReference>
<feature type="modified residue" description="4-aspartylphosphate" evidence="4">
    <location>
        <position position="55"/>
    </location>
</feature>
<gene>
    <name evidence="7" type="ORF">J41TS12_25540</name>
</gene>
<evidence type="ECO:0000313" key="7">
    <source>
        <dbReference type="EMBL" id="GIO37693.1"/>
    </source>
</evidence>
<sequence>MYKVLLIDDDVPMLQYLEKLIDWSSLQMELVGQSFSSEIALDIFQETQPDIVVTDIGLPIIDGIQLAWTFREMKPDVRIIFLTCYEDIHYLKQAFQLEANDYLIKDELTDQRLIDSIRKALNWIEARETSQERLALKQDIQRNKVLLKEQFLEAVFKGKSEQDTREFGKRLNVQLSHPGFRLALLRLDMKSMVDVYEMKDYALLQYAVYNIVEEFPTEKKITPFLYHNEGVYLLYNIDPASVGEDSMQGSFLSFIDEVSKIVKRYLKLNLWVYYCPDTVGLNCLDHSYRQISRYTEQAYYSPQELTQAPIRYVSYATMEPGGFDKELELVQQAFKKENPQLIDLALSNMRKRAMEQRILPSMVREAFEAVVRSTVLEMHAPMMEHLYALLKNSSHLEETEQLAKTALKRHLQYALNVKPGKAKDPELEKINSYIDDHVCETVTNVNIANYLHLNPSYFSRYFKKRYGRNFTDYVHLYKMDLAKSLLDNPGETMENVAYSLGYSDRAYFSKVFKKYVGTSPSEYKQRISKEK</sequence>
<dbReference type="InterPro" id="IPR018062">
    <property type="entry name" value="HTH_AraC-typ_CS"/>
</dbReference>
<dbReference type="InterPro" id="IPR018060">
    <property type="entry name" value="HTH_AraC"/>
</dbReference>
<protein>
    <recommendedName>
        <fullName evidence="9">DNA-binding response regulator</fullName>
    </recommendedName>
</protein>
<dbReference type="SUPFAM" id="SSF46689">
    <property type="entry name" value="Homeodomain-like"/>
    <property type="match status" value="2"/>
</dbReference>
<keyword evidence="8" id="KW-1185">Reference proteome</keyword>
<dbReference type="SMART" id="SM00448">
    <property type="entry name" value="REC"/>
    <property type="match status" value="1"/>
</dbReference>
<dbReference type="GO" id="GO:0003700">
    <property type="term" value="F:DNA-binding transcription factor activity"/>
    <property type="evidence" value="ECO:0007669"/>
    <property type="project" value="InterPro"/>
</dbReference>
<proteinExistence type="predicted"/>
<dbReference type="PROSITE" id="PS50110">
    <property type="entry name" value="RESPONSE_REGULATORY"/>
    <property type="match status" value="1"/>
</dbReference>
<reference evidence="7 8" key="1">
    <citation type="submission" date="2021-03" db="EMBL/GenBank/DDBJ databases">
        <title>Antimicrobial resistance genes in bacteria isolated from Japanese honey, and their potential for conferring macrolide and lincosamide resistance in the American foulbrood pathogen Paenibacillus larvae.</title>
        <authorList>
            <person name="Okamoto M."/>
            <person name="Kumagai M."/>
            <person name="Kanamori H."/>
            <person name="Takamatsu D."/>
        </authorList>
    </citation>
    <scope>NUCLEOTIDE SEQUENCE [LARGE SCALE GENOMIC DNA]</scope>
    <source>
        <strain evidence="7 8">J41TS12</strain>
    </source>
</reference>
<dbReference type="GO" id="GO:0043565">
    <property type="term" value="F:sequence-specific DNA binding"/>
    <property type="evidence" value="ECO:0007669"/>
    <property type="project" value="InterPro"/>
</dbReference>
<dbReference type="CDD" id="cd17536">
    <property type="entry name" value="REC_YesN-like"/>
    <property type="match status" value="1"/>
</dbReference>